<dbReference type="EMBL" id="CAAE01016892">
    <property type="protein sequence ID" value="CAG13609.1"/>
    <property type="molecule type" value="Genomic_DNA"/>
</dbReference>
<reference evidence="4" key="2">
    <citation type="submission" date="2004-02" db="EMBL/GenBank/DDBJ databases">
        <authorList>
            <consortium name="Genoscope"/>
            <consortium name="Whitehead Institute Centre for Genome Research"/>
        </authorList>
    </citation>
    <scope>NUCLEOTIDE SEQUENCE</scope>
</reference>
<name>Q4RDC3_TETNG</name>
<dbReference type="KEGG" id="tng:GSTEN00037723G001"/>
<feature type="non-terminal residue" evidence="4">
    <location>
        <position position="1"/>
    </location>
</feature>
<evidence type="ECO:0000313" key="4">
    <source>
        <dbReference type="EMBL" id="CAG13609.1"/>
    </source>
</evidence>
<protein>
    <submittedName>
        <fullName evidence="4">(spotted green pufferfish) hypothetical protein</fullName>
    </submittedName>
</protein>
<dbReference type="PROSITE" id="PS50095">
    <property type="entry name" value="PLAT"/>
    <property type="match status" value="1"/>
</dbReference>
<dbReference type="PANTHER" id="PTHR10877">
    <property type="entry name" value="POLYCYSTIN FAMILY MEMBER"/>
    <property type="match status" value="1"/>
</dbReference>
<comment type="caution">
    <text evidence="4">The sequence shown here is derived from an EMBL/GenBank/DDBJ whole genome shotgun (WGS) entry which is preliminary data.</text>
</comment>
<dbReference type="KEGG" id="tng:GSTEN00037738G001"/>
<gene>
    <name evidence="3" type="ORF">GSTENG00037723001</name>
    <name evidence="4" type="ORF">GSTENG00037738001</name>
</gene>
<dbReference type="Pfam" id="PF01477">
    <property type="entry name" value="PLAT"/>
    <property type="match status" value="1"/>
</dbReference>
<reference evidence="4" key="1">
    <citation type="journal article" date="2004" name="Nature">
        <title>Genome duplication in the teleost fish Tetraodon nigroviridis reveals the early vertebrate proto-karyotype.</title>
        <authorList>
            <person name="Jaillon O."/>
            <person name="Aury J.-M."/>
            <person name="Brunet F."/>
            <person name="Petit J.-L."/>
            <person name="Stange-Thomann N."/>
            <person name="Mauceli E."/>
            <person name="Bouneau L."/>
            <person name="Fischer C."/>
            <person name="Ozouf-Costaz C."/>
            <person name="Bernot A."/>
            <person name="Nicaud S."/>
            <person name="Jaffe D."/>
            <person name="Fisher S."/>
            <person name="Lutfalla G."/>
            <person name="Dossat C."/>
            <person name="Segurens B."/>
            <person name="Dasilva C."/>
            <person name="Salanoubat M."/>
            <person name="Levy M."/>
            <person name="Boudet N."/>
            <person name="Castellano S."/>
            <person name="Anthouard V."/>
            <person name="Jubin C."/>
            <person name="Castelli V."/>
            <person name="Katinka M."/>
            <person name="Vacherie B."/>
            <person name="Biemont C."/>
            <person name="Skalli Z."/>
            <person name="Cattolico L."/>
            <person name="Poulain J."/>
            <person name="De Berardinis V."/>
            <person name="Cruaud C."/>
            <person name="Duprat S."/>
            <person name="Brottier P."/>
            <person name="Coutanceau J.-P."/>
            <person name="Gouzy J."/>
            <person name="Parra G."/>
            <person name="Lardier G."/>
            <person name="Chapple C."/>
            <person name="McKernan K.J."/>
            <person name="McEwan P."/>
            <person name="Bosak S."/>
            <person name="Kellis M."/>
            <person name="Volff J.-N."/>
            <person name="Guigo R."/>
            <person name="Zody M.C."/>
            <person name="Mesirov J."/>
            <person name="Lindblad-Toh K."/>
            <person name="Birren B."/>
            <person name="Nusbaum C."/>
            <person name="Kahn D."/>
            <person name="Robinson-Rechavi M."/>
            <person name="Laudet V."/>
            <person name="Schachter V."/>
            <person name="Quetier F."/>
            <person name="Saurin W."/>
            <person name="Scarpelli C."/>
            <person name="Wincker P."/>
            <person name="Lander E.S."/>
            <person name="Weissenbach J."/>
            <person name="Roest Crollius H."/>
        </authorList>
    </citation>
    <scope>NUCLEOTIDE SEQUENCE [LARGE SCALE GENOMIC DNA]</scope>
</reference>
<dbReference type="GO" id="GO:0050982">
    <property type="term" value="P:detection of mechanical stimulus"/>
    <property type="evidence" value="ECO:0007669"/>
    <property type="project" value="TreeGrafter"/>
</dbReference>
<evidence type="ECO:0000313" key="3">
    <source>
        <dbReference type="EMBL" id="CAG13608.1"/>
    </source>
</evidence>
<dbReference type="EMBL" id="CAAE01016891">
    <property type="protein sequence ID" value="CAG13608.1"/>
    <property type="molecule type" value="Genomic_DNA"/>
</dbReference>
<dbReference type="SUPFAM" id="SSF49723">
    <property type="entry name" value="Lipase/lipooxygenase domain (PLAT/LH2 domain)"/>
    <property type="match status" value="1"/>
</dbReference>
<evidence type="ECO:0000259" key="2">
    <source>
        <dbReference type="PROSITE" id="PS50095"/>
    </source>
</evidence>
<dbReference type="PANTHER" id="PTHR10877:SF134">
    <property type="entry name" value="POLYCYSTIN-1-LIKE PROTEIN 2"/>
    <property type="match status" value="1"/>
</dbReference>
<dbReference type="GO" id="GO:0005262">
    <property type="term" value="F:calcium channel activity"/>
    <property type="evidence" value="ECO:0007669"/>
    <property type="project" value="TreeGrafter"/>
</dbReference>
<dbReference type="GO" id="GO:0016020">
    <property type="term" value="C:membrane"/>
    <property type="evidence" value="ECO:0007669"/>
    <property type="project" value="TreeGrafter"/>
</dbReference>
<proteinExistence type="predicted"/>
<dbReference type="InterPro" id="IPR001024">
    <property type="entry name" value="PLAT/LH2_dom"/>
</dbReference>
<dbReference type="OrthoDB" id="5322100at2759"/>
<comment type="caution">
    <text evidence="1">Lacks conserved residue(s) required for the propagation of feature annotation.</text>
</comment>
<sequence>VIVTLMGADGSSEAHHLMDPEKQVFERGAVDVFLLSVPFSLGDLQGVRLWHNNSGSHPAW</sequence>
<evidence type="ECO:0000256" key="1">
    <source>
        <dbReference type="PROSITE-ProRule" id="PRU00152"/>
    </source>
</evidence>
<dbReference type="InterPro" id="IPR036392">
    <property type="entry name" value="PLAT/LH2_dom_sf"/>
</dbReference>
<accession>Q4RDC3</accession>
<feature type="domain" description="PLAT" evidence="2">
    <location>
        <begin position="1"/>
        <end position="60"/>
    </location>
</feature>
<dbReference type="AlphaFoldDB" id="Q4RDC3"/>
<dbReference type="InterPro" id="IPR051223">
    <property type="entry name" value="Polycystin"/>
</dbReference>
<organism evidence="4">
    <name type="scientific">Tetraodon nigroviridis</name>
    <name type="common">Spotted green pufferfish</name>
    <name type="synonym">Chelonodon nigroviridis</name>
    <dbReference type="NCBI Taxonomy" id="99883"/>
    <lineage>
        <taxon>Eukaryota</taxon>
        <taxon>Metazoa</taxon>
        <taxon>Chordata</taxon>
        <taxon>Craniata</taxon>
        <taxon>Vertebrata</taxon>
        <taxon>Euteleostomi</taxon>
        <taxon>Actinopterygii</taxon>
        <taxon>Neopterygii</taxon>
        <taxon>Teleostei</taxon>
        <taxon>Neoteleostei</taxon>
        <taxon>Acanthomorphata</taxon>
        <taxon>Eupercaria</taxon>
        <taxon>Tetraodontiformes</taxon>
        <taxon>Tetradontoidea</taxon>
        <taxon>Tetraodontidae</taxon>
        <taxon>Tetraodon</taxon>
    </lineage>
</organism>
<dbReference type="Gene3D" id="2.60.60.20">
    <property type="entry name" value="PLAT/LH2 domain"/>
    <property type="match status" value="1"/>
</dbReference>